<dbReference type="eggNOG" id="ENOG5031G5E">
    <property type="taxonomic scope" value="Bacteria"/>
</dbReference>
<proteinExistence type="predicted"/>
<dbReference type="AlphaFoldDB" id="Q0SC98"/>
<evidence type="ECO:0000313" key="2">
    <source>
        <dbReference type="Proteomes" id="UP000008710"/>
    </source>
</evidence>
<evidence type="ECO:0000313" key="1">
    <source>
        <dbReference type="EMBL" id="ABG94838.1"/>
    </source>
</evidence>
<accession>Q0SC98</accession>
<dbReference type="EMBL" id="CP000431">
    <property type="protein sequence ID" value="ABG94838.1"/>
    <property type="molecule type" value="Genomic_DNA"/>
</dbReference>
<organism evidence="1 2">
    <name type="scientific">Rhodococcus jostii (strain RHA1)</name>
    <dbReference type="NCBI Taxonomy" id="101510"/>
    <lineage>
        <taxon>Bacteria</taxon>
        <taxon>Bacillati</taxon>
        <taxon>Actinomycetota</taxon>
        <taxon>Actinomycetes</taxon>
        <taxon>Mycobacteriales</taxon>
        <taxon>Nocardiaceae</taxon>
        <taxon>Rhodococcus</taxon>
    </lineage>
</organism>
<dbReference type="Proteomes" id="UP000008710">
    <property type="component" value="Chromosome"/>
</dbReference>
<evidence type="ECO:0008006" key="3">
    <source>
        <dbReference type="Google" id="ProtNLM"/>
    </source>
</evidence>
<protein>
    <recommendedName>
        <fullName evidence="3">DUF3263 domain-containing protein</fullName>
    </recommendedName>
</protein>
<dbReference type="HOGENOM" id="CLU_1282388_0_0_11"/>
<reference evidence="2" key="1">
    <citation type="journal article" date="2006" name="Proc. Natl. Acad. Sci. U.S.A.">
        <title>The complete genome of Rhodococcus sp. RHA1 provides insights into a catabolic powerhouse.</title>
        <authorList>
            <person name="McLeod M.P."/>
            <person name="Warren R.L."/>
            <person name="Hsiao W.W.L."/>
            <person name="Araki N."/>
            <person name="Myhre M."/>
            <person name="Fernandes C."/>
            <person name="Miyazawa D."/>
            <person name="Wong W."/>
            <person name="Lillquist A.L."/>
            <person name="Wang D."/>
            <person name="Dosanjh M."/>
            <person name="Hara H."/>
            <person name="Petrescu A."/>
            <person name="Morin R.D."/>
            <person name="Yang G."/>
            <person name="Stott J.M."/>
            <person name="Schein J.E."/>
            <person name="Shin H."/>
            <person name="Smailus D."/>
            <person name="Siddiqui A.S."/>
            <person name="Marra M.A."/>
            <person name="Jones S.J.M."/>
            <person name="Holt R."/>
            <person name="Brinkman F.S.L."/>
            <person name="Miyauchi K."/>
            <person name="Fukuda M."/>
            <person name="Davies J.E."/>
            <person name="Mohn W.W."/>
            <person name="Eltis L.D."/>
        </authorList>
    </citation>
    <scope>NUCLEOTIDE SEQUENCE [LARGE SCALE GENOMIC DNA]</scope>
    <source>
        <strain evidence="2">RHA1</strain>
    </source>
</reference>
<name>Q0SC98_RHOJR</name>
<gene>
    <name evidence="1" type="ordered locus">RHA1_ro03035</name>
</gene>
<dbReference type="KEGG" id="rha:RHA1_ro03035"/>
<sequence length="215" mass="23590">MLACSTTWTERLPILVAACNEEAAVFEGVIPSVPWVGIGTAKAGAHIVACPPRRYTVVVWVKNSRAERPCSFGPDRGAGGGVDHRPHLGTVLNGLPTFIASARLRRPASPRTTAAFLPPISDRQFRQRRRAARSQANRERVHPDTEAEHLIAFAGMWVPFGGATEEDILVHFGMTKRRFIERLWQVLPASNCGQDEIRKLANAYPHHCRTGSPGG</sequence>